<dbReference type="RefSeq" id="WP_126657067.1">
    <property type="nucleotide sequence ID" value="NZ_RYYR01000001.1"/>
</dbReference>
<feature type="transmembrane region" description="Helical" evidence="1">
    <location>
        <begin position="48"/>
        <end position="73"/>
    </location>
</feature>
<dbReference type="InterPro" id="IPR025557">
    <property type="entry name" value="DUF4282"/>
</dbReference>
<name>A0A432LI72_9BACI</name>
<dbReference type="Pfam" id="PF14110">
    <property type="entry name" value="DUF4282"/>
    <property type="match status" value="1"/>
</dbReference>
<feature type="transmembrane region" description="Helical" evidence="1">
    <location>
        <begin position="20"/>
        <end position="42"/>
    </location>
</feature>
<evidence type="ECO:0000313" key="3">
    <source>
        <dbReference type="Proteomes" id="UP000287910"/>
    </source>
</evidence>
<dbReference type="EMBL" id="RYYR01000001">
    <property type="protein sequence ID" value="RUL56952.1"/>
    <property type="molecule type" value="Genomic_DNA"/>
</dbReference>
<keyword evidence="1" id="KW-0812">Transmembrane</keyword>
<dbReference type="Proteomes" id="UP000287910">
    <property type="component" value="Unassembled WGS sequence"/>
</dbReference>
<comment type="caution">
    <text evidence="2">The sequence shown here is derived from an EMBL/GenBank/DDBJ whole genome shotgun (WGS) entry which is preliminary data.</text>
</comment>
<keyword evidence="3" id="KW-1185">Reference proteome</keyword>
<keyword evidence="1" id="KW-0472">Membrane</keyword>
<protein>
    <submittedName>
        <fullName evidence="2">DUF4282 domain-containing protein</fullName>
    </submittedName>
</protein>
<evidence type="ECO:0000256" key="1">
    <source>
        <dbReference type="SAM" id="Phobius"/>
    </source>
</evidence>
<gene>
    <name evidence="2" type="ORF">EK386_00590</name>
</gene>
<keyword evidence="1" id="KW-1133">Transmembrane helix</keyword>
<organism evidence="2 3">
    <name type="scientific">Lysinibacillus antri</name>
    <dbReference type="NCBI Taxonomy" id="2498145"/>
    <lineage>
        <taxon>Bacteria</taxon>
        <taxon>Bacillati</taxon>
        <taxon>Bacillota</taxon>
        <taxon>Bacilli</taxon>
        <taxon>Bacillales</taxon>
        <taxon>Bacillaceae</taxon>
        <taxon>Lysinibacillus</taxon>
    </lineage>
</organism>
<evidence type="ECO:0000313" key="2">
    <source>
        <dbReference type="EMBL" id="RUL56952.1"/>
    </source>
</evidence>
<dbReference type="AlphaFoldDB" id="A0A432LI72"/>
<sequence>MLKEFINFDRLITGEIIKYLFWIGAAISVLMGIIAFLTGIVTGEFLGALFGLIFIIIGPLIVRIYCEIAIVFFKIYEVLKEINEK</sequence>
<accession>A0A432LI72</accession>
<reference evidence="2 3" key="1">
    <citation type="submission" date="2018-12" db="EMBL/GenBank/DDBJ databases">
        <title>Lysinibacillus antri sp. nov., isolated from a cave soil.</title>
        <authorList>
            <person name="Narsing Rao M.P."/>
            <person name="Zhang H."/>
            <person name="Dong Z.-Y."/>
            <person name="Niu X.-K."/>
            <person name="Zhang K."/>
            <person name="Fang B.-Z."/>
            <person name="Kang Y.-Q."/>
            <person name="Xiao M."/>
            <person name="Li W.-J."/>
        </authorList>
    </citation>
    <scope>NUCLEOTIDE SEQUENCE [LARGE SCALE GENOMIC DNA]</scope>
    <source>
        <strain evidence="2 3">SYSU K30002</strain>
    </source>
</reference>
<proteinExistence type="predicted"/>